<proteinExistence type="predicted"/>
<feature type="coiled-coil region" evidence="1">
    <location>
        <begin position="60"/>
        <end position="87"/>
    </location>
</feature>
<dbReference type="PANTHER" id="PTHR34138">
    <property type="entry name" value="CELL SHAPE-DETERMINING PROTEIN MREC"/>
    <property type="match status" value="1"/>
</dbReference>
<reference evidence="3" key="1">
    <citation type="submission" date="2021-04" db="EMBL/GenBank/DDBJ databases">
        <authorList>
            <person name="Pira H."/>
            <person name="Risdian C."/>
            <person name="Wink J."/>
        </authorList>
    </citation>
    <scope>NUCLEOTIDE SEQUENCE</scope>
    <source>
        <strain evidence="3">WHY3</strain>
    </source>
</reference>
<dbReference type="InterPro" id="IPR055342">
    <property type="entry name" value="MreC_beta-barrel_core"/>
</dbReference>
<dbReference type="Pfam" id="PF04085">
    <property type="entry name" value="MreC"/>
    <property type="match status" value="1"/>
</dbReference>
<dbReference type="RefSeq" id="WP_218546888.1">
    <property type="nucleotide sequence ID" value="NZ_JAGSPD010000010.1"/>
</dbReference>
<dbReference type="AlphaFoldDB" id="A0A9X1F9V2"/>
<protein>
    <submittedName>
        <fullName evidence="3">Rod shape-determining protein MreC</fullName>
    </submittedName>
</protein>
<name>A0A9X1F9V2_9FLAO</name>
<dbReference type="GO" id="GO:0008360">
    <property type="term" value="P:regulation of cell shape"/>
    <property type="evidence" value="ECO:0007669"/>
    <property type="project" value="InterPro"/>
</dbReference>
<evidence type="ECO:0000256" key="1">
    <source>
        <dbReference type="SAM" id="Coils"/>
    </source>
</evidence>
<dbReference type="NCBIfam" id="NF010532">
    <property type="entry name" value="PRK13922.9-3"/>
    <property type="match status" value="1"/>
</dbReference>
<feature type="domain" description="Rod shape-determining protein MreC beta-barrel core" evidence="2">
    <location>
        <begin position="109"/>
        <end position="256"/>
    </location>
</feature>
<dbReference type="InterPro" id="IPR007221">
    <property type="entry name" value="MreC"/>
</dbReference>
<evidence type="ECO:0000259" key="2">
    <source>
        <dbReference type="Pfam" id="PF04085"/>
    </source>
</evidence>
<dbReference type="PANTHER" id="PTHR34138:SF1">
    <property type="entry name" value="CELL SHAPE-DETERMINING PROTEIN MREC"/>
    <property type="match status" value="1"/>
</dbReference>
<dbReference type="Proteomes" id="UP001138894">
    <property type="component" value="Unassembled WGS sequence"/>
</dbReference>
<dbReference type="GO" id="GO:0005886">
    <property type="term" value="C:plasma membrane"/>
    <property type="evidence" value="ECO:0007669"/>
    <property type="project" value="TreeGrafter"/>
</dbReference>
<keyword evidence="4" id="KW-1185">Reference proteome</keyword>
<evidence type="ECO:0000313" key="3">
    <source>
        <dbReference type="EMBL" id="MBV7269967.1"/>
    </source>
</evidence>
<accession>A0A9X1F9V2</accession>
<gene>
    <name evidence="3" type="primary">mreC</name>
    <name evidence="3" type="ORF">KCG49_12280</name>
</gene>
<dbReference type="EMBL" id="JAGSPD010000010">
    <property type="protein sequence ID" value="MBV7269967.1"/>
    <property type="molecule type" value="Genomic_DNA"/>
</dbReference>
<evidence type="ECO:0000313" key="4">
    <source>
        <dbReference type="Proteomes" id="UP001138894"/>
    </source>
</evidence>
<keyword evidence="1" id="KW-0175">Coiled coil</keyword>
<organism evidence="3 4">
    <name type="scientific">Winogradskyella luteola</name>
    <dbReference type="NCBI Taxonomy" id="2828330"/>
    <lineage>
        <taxon>Bacteria</taxon>
        <taxon>Pseudomonadati</taxon>
        <taxon>Bacteroidota</taxon>
        <taxon>Flavobacteriia</taxon>
        <taxon>Flavobacteriales</taxon>
        <taxon>Flavobacteriaceae</taxon>
        <taxon>Winogradskyella</taxon>
    </lineage>
</organism>
<comment type="caution">
    <text evidence="3">The sequence shown here is derived from an EMBL/GenBank/DDBJ whole genome shotgun (WGS) entry which is preliminary data.</text>
</comment>
<sequence>MQQIFNFVIKNKTFLLFLLLFSIALALTIQSHSYHKSKFINSANALTGGVYGTVNSIGKYFDLEHENEILSEENKHLREQLFNSKNNLDSTYIDSTYSKGQYKVTAAQVYKNSYSSTHNYLTINKGRKDSIRQDFGIITSKGIVGIIDQTSSGYATVLSILNKKSRINAKLKRTDHIGSLKWNGSSPFYVQLEDVSKFAPVKVGDTIVTGGQSAIFPKGIGIGIIESFETDISGDTYTIEVKLFNDMTNIGAVYILENLDRNEIKTLENLSNE</sequence>